<proteinExistence type="predicted"/>
<dbReference type="AlphaFoldDB" id="A0A7W5G897"/>
<organism evidence="1 2">
    <name type="scientific">Paenibacillus endophyticus</name>
    <dbReference type="NCBI Taxonomy" id="1294268"/>
    <lineage>
        <taxon>Bacteria</taxon>
        <taxon>Bacillati</taxon>
        <taxon>Bacillota</taxon>
        <taxon>Bacilli</taxon>
        <taxon>Bacillales</taxon>
        <taxon>Paenibacillaceae</taxon>
        <taxon>Paenibacillus</taxon>
    </lineage>
</organism>
<dbReference type="RefSeq" id="WP_183559186.1">
    <property type="nucleotide sequence ID" value="NZ_CBCSLB010000004.1"/>
</dbReference>
<dbReference type="Proteomes" id="UP000518605">
    <property type="component" value="Unassembled WGS sequence"/>
</dbReference>
<evidence type="ECO:0000313" key="1">
    <source>
        <dbReference type="EMBL" id="MBB3150834.1"/>
    </source>
</evidence>
<evidence type="ECO:0000313" key="2">
    <source>
        <dbReference type="Proteomes" id="UP000518605"/>
    </source>
</evidence>
<protein>
    <submittedName>
        <fullName evidence="1">Uncharacterized protein</fullName>
    </submittedName>
</protein>
<reference evidence="1 2" key="1">
    <citation type="submission" date="2020-08" db="EMBL/GenBank/DDBJ databases">
        <title>Genomic Encyclopedia of Type Strains, Phase III (KMG-III): the genomes of soil and plant-associated and newly described type strains.</title>
        <authorList>
            <person name="Whitman W."/>
        </authorList>
    </citation>
    <scope>NUCLEOTIDE SEQUENCE [LARGE SCALE GENOMIC DNA]</scope>
    <source>
        <strain evidence="1 2">CECT 8234</strain>
    </source>
</reference>
<gene>
    <name evidence="1" type="ORF">FHS16_000868</name>
</gene>
<accession>A0A7W5G897</accession>
<keyword evidence="2" id="KW-1185">Reference proteome</keyword>
<dbReference type="EMBL" id="JACHXW010000002">
    <property type="protein sequence ID" value="MBB3150834.1"/>
    <property type="molecule type" value="Genomic_DNA"/>
</dbReference>
<comment type="caution">
    <text evidence="1">The sequence shown here is derived from an EMBL/GenBank/DDBJ whole genome shotgun (WGS) entry which is preliminary data.</text>
</comment>
<name>A0A7W5G897_9BACL</name>
<sequence length="83" mass="9427">MMTNAISFQQRLQKLRALEPYAYQVAHYLLQDDAAAAEASQTALLEISQQDSFQTETPEQLRSLMKKLVIRTSLAKSPRMAQI</sequence>